<dbReference type="PROSITE" id="PS50234">
    <property type="entry name" value="VWFA"/>
    <property type="match status" value="1"/>
</dbReference>
<dbReference type="Gene3D" id="3.40.50.410">
    <property type="entry name" value="von Willebrand factor, type A domain"/>
    <property type="match status" value="1"/>
</dbReference>
<dbReference type="InterPro" id="IPR002035">
    <property type="entry name" value="VWF_A"/>
</dbReference>
<dbReference type="InterPro" id="IPR013694">
    <property type="entry name" value="VIT"/>
</dbReference>
<dbReference type="SUPFAM" id="SSF53300">
    <property type="entry name" value="vWA-like"/>
    <property type="match status" value="1"/>
</dbReference>
<dbReference type="AlphaFoldDB" id="A0A7R8WGR4"/>
<name>A0A7R8WGR4_9CRUS</name>
<dbReference type="PANTHER" id="PTHR45737">
    <property type="entry name" value="VON WILLEBRAND FACTOR A DOMAIN-CONTAINING PROTEIN 5A"/>
    <property type="match status" value="1"/>
</dbReference>
<dbReference type="InterPro" id="IPR036465">
    <property type="entry name" value="vWFA_dom_sf"/>
</dbReference>
<dbReference type="OrthoDB" id="1729737at2759"/>
<organism evidence="1">
    <name type="scientific">Cyprideis torosa</name>
    <dbReference type="NCBI Taxonomy" id="163714"/>
    <lineage>
        <taxon>Eukaryota</taxon>
        <taxon>Metazoa</taxon>
        <taxon>Ecdysozoa</taxon>
        <taxon>Arthropoda</taxon>
        <taxon>Crustacea</taxon>
        <taxon>Oligostraca</taxon>
        <taxon>Ostracoda</taxon>
        <taxon>Podocopa</taxon>
        <taxon>Podocopida</taxon>
        <taxon>Cytherocopina</taxon>
        <taxon>Cytheroidea</taxon>
        <taxon>Cytherideidae</taxon>
        <taxon>Cyprideis</taxon>
    </lineage>
</organism>
<dbReference type="PANTHER" id="PTHR45737:SF6">
    <property type="entry name" value="VON WILLEBRAND FACTOR A DOMAIN-CONTAINING PROTEIN 5A"/>
    <property type="match status" value="1"/>
</dbReference>
<evidence type="ECO:0000313" key="1">
    <source>
        <dbReference type="EMBL" id="CAD7228851.1"/>
    </source>
</evidence>
<reference evidence="1" key="1">
    <citation type="submission" date="2020-11" db="EMBL/GenBank/DDBJ databases">
        <authorList>
            <person name="Tran Van P."/>
        </authorList>
    </citation>
    <scope>NUCLEOTIDE SEQUENCE</scope>
</reference>
<dbReference type="SMART" id="SM00609">
    <property type="entry name" value="VIT"/>
    <property type="match status" value="1"/>
</dbReference>
<protein>
    <submittedName>
        <fullName evidence="1">Uncharacterized protein</fullName>
    </submittedName>
</protein>
<dbReference type="Pfam" id="PF13768">
    <property type="entry name" value="VWA_3"/>
    <property type="match status" value="1"/>
</dbReference>
<dbReference type="Pfam" id="PF08487">
    <property type="entry name" value="VIT"/>
    <property type="match status" value="1"/>
</dbReference>
<sequence length="643" mass="70622">MPFLNRFKHHTLVECGCVVPALDNKPVPLKNVKATVHILDCTASVTIEQTYKNAEEKPIEVVYMFPMDDTAVITEFSTTLDGRVIKGEVKTIEEAKKEYEKAVSEKKSAFKLEEDKPDIFKVTIGNIPPGAEAVVKLTYASELTVEEDNIRFYLPTTIAPRYKPKEDEKEPTEQDKRLSEDLKTLGYSAESPCPLEINCQVEAASTLTSVSSPTHKISSSATSDNDKKKKKVWLSGHTTDMDRDFVLLIKTEETHQPRLIVEECSEFGRKSYAAMVTFVPSFRLPSLKAEIIFLIDRSGSMTGTKVEMAKNALKMFLKSLPNESYFNIVGFGSHFDSLFPTSVAYEEGTMTKAMAYVDAINADMGGTEILQPLKHIYAQKTVEGKERQVIVLTDGEVSNTSQVLQCIRENAKTARTFGIGLGSDCSHYLVNGIAAAGDGTAMFAALNERLEGKVQQTLQNALQPSMKEKHSVVQKMLEENNLRLVNLRILNLGDEDDLSVLVKHGLSTEDSKAFTNGDSVMGVLLGPDARSVVSDGLKGLGSSGAMQGRSDADESVLVQQFFEADLMSTSNVFKGSLAGKTSDDVACGVLGLDPSCPGFKAFESTENKGAQRHFQGHEKAHRRNLHLQKNPGVSALLSNYIFN</sequence>
<gene>
    <name evidence="1" type="ORF">CTOB1V02_LOCUS6729</name>
</gene>
<dbReference type="GO" id="GO:0032991">
    <property type="term" value="C:protein-containing complex"/>
    <property type="evidence" value="ECO:0007669"/>
    <property type="project" value="UniProtKB-ARBA"/>
</dbReference>
<dbReference type="EMBL" id="OB661727">
    <property type="protein sequence ID" value="CAD7228851.1"/>
    <property type="molecule type" value="Genomic_DNA"/>
</dbReference>
<proteinExistence type="predicted"/>
<dbReference type="PROSITE" id="PS51468">
    <property type="entry name" value="VIT"/>
    <property type="match status" value="1"/>
</dbReference>
<accession>A0A7R8WGR4</accession>
<dbReference type="SMART" id="SM00327">
    <property type="entry name" value="VWA"/>
    <property type="match status" value="1"/>
</dbReference>